<feature type="domain" description="BPG-independent PGAM N-terminal" evidence="15">
    <location>
        <begin position="83"/>
        <end position="299"/>
    </location>
</feature>
<dbReference type="GO" id="GO:0030145">
    <property type="term" value="F:manganese ion binding"/>
    <property type="evidence" value="ECO:0007669"/>
    <property type="project" value="UniProtKB-UniRule"/>
</dbReference>
<feature type="binding site" evidence="9 12">
    <location>
        <position position="182"/>
    </location>
    <ligand>
        <name>substrate</name>
    </ligand>
</feature>
<evidence type="ECO:0000256" key="11">
    <source>
        <dbReference type="PIRSR" id="PIRSR001492-1"/>
    </source>
</evidence>
<dbReference type="InterPro" id="IPR005995">
    <property type="entry name" value="Pgm_bpd_ind"/>
</dbReference>
<evidence type="ECO:0000256" key="3">
    <source>
        <dbReference type="ARBA" id="ARBA00004798"/>
    </source>
</evidence>
<evidence type="ECO:0000256" key="10">
    <source>
        <dbReference type="NCBIfam" id="TIGR01307"/>
    </source>
</evidence>
<reference evidence="16 17" key="1">
    <citation type="journal article" date="2013" name="J. Mol. Microbiol. Biotechnol.">
        <title>Analysis of the Complete Genomes of Acholeplasma brassicae , A. palmae and A. laidlawii and Their Comparison to the Obligate Parasites from ' Candidatus Phytoplasma'.</title>
        <authorList>
            <person name="Kube M."/>
            <person name="Siewert C."/>
            <person name="Migdoll A.M."/>
            <person name="Duduk B."/>
            <person name="Holz S."/>
            <person name="Rabus R."/>
            <person name="Seemuller E."/>
            <person name="Mitrovic J."/>
            <person name="Muller I."/>
            <person name="Buttner C."/>
            <person name="Reinhardt R."/>
        </authorList>
    </citation>
    <scope>NUCLEOTIDE SEQUENCE [LARGE SCALE GENOMIC DNA]</scope>
    <source>
        <strain evidence="17">0502</strain>
    </source>
</reference>
<feature type="binding site" evidence="9 12">
    <location>
        <begin position="155"/>
        <end position="156"/>
    </location>
    <ligand>
        <name>substrate</name>
    </ligand>
</feature>
<dbReference type="KEGG" id="abra:BN85310440"/>
<dbReference type="InterPro" id="IPR006124">
    <property type="entry name" value="Metalloenzyme"/>
</dbReference>
<dbReference type="SUPFAM" id="SSF53649">
    <property type="entry name" value="Alkaline phosphatase-like"/>
    <property type="match status" value="1"/>
</dbReference>
<dbReference type="AlphaFoldDB" id="U4KP08"/>
<feature type="binding site" evidence="9 13">
    <location>
        <position position="407"/>
    </location>
    <ligand>
        <name>Mn(2+)</name>
        <dbReference type="ChEBI" id="CHEBI:29035"/>
        <label>1</label>
    </ligand>
</feature>
<keyword evidence="8 9" id="KW-0413">Isomerase</keyword>
<evidence type="ECO:0000256" key="5">
    <source>
        <dbReference type="ARBA" id="ARBA00022723"/>
    </source>
</evidence>
<dbReference type="STRING" id="61635.BN85310440"/>
<evidence type="ECO:0000256" key="9">
    <source>
        <dbReference type="HAMAP-Rule" id="MF_01038"/>
    </source>
</evidence>
<comment type="subunit">
    <text evidence="9">Monomer.</text>
</comment>
<feature type="binding site" evidence="9 12">
    <location>
        <position position="124"/>
    </location>
    <ligand>
        <name>substrate</name>
    </ligand>
</feature>
<feature type="binding site" evidence="9 13">
    <location>
        <position position="462"/>
    </location>
    <ligand>
        <name>Mn(2+)</name>
        <dbReference type="ChEBI" id="CHEBI:29035"/>
        <label>1</label>
    </ligand>
</feature>
<dbReference type="CDD" id="cd16010">
    <property type="entry name" value="iPGM"/>
    <property type="match status" value="1"/>
</dbReference>
<evidence type="ECO:0000256" key="4">
    <source>
        <dbReference type="ARBA" id="ARBA00008819"/>
    </source>
</evidence>
<dbReference type="InterPro" id="IPR011258">
    <property type="entry name" value="BPG-indep_PGM_N"/>
</dbReference>
<dbReference type="SUPFAM" id="SSF64158">
    <property type="entry name" value="2,3-Bisphosphoglycerate-independent phosphoglycerate mutase, substrate-binding domain"/>
    <property type="match status" value="1"/>
</dbReference>
<evidence type="ECO:0000256" key="2">
    <source>
        <dbReference type="ARBA" id="ARBA00002315"/>
    </source>
</evidence>
<feature type="active site" description="Phosphoserine intermediate" evidence="9 11">
    <location>
        <position position="63"/>
    </location>
</feature>
<evidence type="ECO:0000256" key="7">
    <source>
        <dbReference type="ARBA" id="ARBA00023211"/>
    </source>
</evidence>
<dbReference type="Proteomes" id="UP000032737">
    <property type="component" value="Chromosome"/>
</dbReference>
<dbReference type="EC" id="5.4.2.12" evidence="9 10"/>
<dbReference type="GO" id="GO:0005829">
    <property type="term" value="C:cytosol"/>
    <property type="evidence" value="ECO:0007669"/>
    <property type="project" value="TreeGrafter"/>
</dbReference>
<comment type="similarity">
    <text evidence="4 9">Belongs to the BPG-independent phosphoglycerate mutase family.</text>
</comment>
<dbReference type="NCBIfam" id="TIGR01307">
    <property type="entry name" value="pgm_bpd_ind"/>
    <property type="match status" value="1"/>
</dbReference>
<evidence type="ECO:0000256" key="8">
    <source>
        <dbReference type="ARBA" id="ARBA00023235"/>
    </source>
</evidence>
<dbReference type="GO" id="GO:0006096">
    <property type="term" value="P:glycolytic process"/>
    <property type="evidence" value="ECO:0007669"/>
    <property type="project" value="UniProtKB-UniRule"/>
</dbReference>
<feature type="binding site" evidence="9 13">
    <location>
        <position position="13"/>
    </location>
    <ligand>
        <name>Mn(2+)</name>
        <dbReference type="ChEBI" id="CHEBI:29035"/>
        <label>2</label>
    </ligand>
</feature>
<comment type="catalytic activity">
    <reaction evidence="1 9">
        <text>(2R)-2-phosphoglycerate = (2R)-3-phosphoglycerate</text>
        <dbReference type="Rhea" id="RHEA:15901"/>
        <dbReference type="ChEBI" id="CHEBI:58272"/>
        <dbReference type="ChEBI" id="CHEBI:58289"/>
        <dbReference type="EC" id="5.4.2.12"/>
    </reaction>
</comment>
<evidence type="ECO:0000256" key="1">
    <source>
        <dbReference type="ARBA" id="ARBA00000370"/>
    </source>
</evidence>
<dbReference type="HOGENOM" id="CLU_026099_2_0_14"/>
<evidence type="ECO:0000259" key="15">
    <source>
        <dbReference type="Pfam" id="PF06415"/>
    </source>
</evidence>
<dbReference type="PANTHER" id="PTHR31637">
    <property type="entry name" value="2,3-BISPHOSPHOGLYCERATE-INDEPENDENT PHOSPHOGLYCERATE MUTASE"/>
    <property type="match status" value="1"/>
</dbReference>
<dbReference type="UniPathway" id="UPA00109">
    <property type="reaction ID" value="UER00186"/>
</dbReference>
<keyword evidence="5 9" id="KW-0479">Metal-binding</keyword>
<dbReference type="Gene3D" id="3.40.720.10">
    <property type="entry name" value="Alkaline Phosphatase, subunit A"/>
    <property type="match status" value="1"/>
</dbReference>
<dbReference type="InterPro" id="IPR017850">
    <property type="entry name" value="Alkaline_phosphatase_core_sf"/>
</dbReference>
<feature type="binding site" evidence="9 12">
    <location>
        <position position="188"/>
    </location>
    <ligand>
        <name>substrate</name>
    </ligand>
</feature>
<dbReference type="OrthoDB" id="9800863at2"/>
<organism evidence="16 17">
    <name type="scientific">Acholeplasma brassicae</name>
    <dbReference type="NCBI Taxonomy" id="61635"/>
    <lineage>
        <taxon>Bacteria</taxon>
        <taxon>Bacillati</taxon>
        <taxon>Mycoplasmatota</taxon>
        <taxon>Mollicutes</taxon>
        <taxon>Acholeplasmatales</taxon>
        <taxon>Acholeplasmataceae</taxon>
        <taxon>Acholeplasma</taxon>
    </lineage>
</organism>
<name>U4KP08_9MOLU</name>
<feature type="binding site" evidence="9 13">
    <location>
        <position position="403"/>
    </location>
    <ligand>
        <name>Mn(2+)</name>
        <dbReference type="ChEBI" id="CHEBI:29035"/>
        <label>1</label>
    </ligand>
</feature>
<dbReference type="Pfam" id="PF06415">
    <property type="entry name" value="iPGM_N"/>
    <property type="match status" value="1"/>
</dbReference>
<dbReference type="EMBL" id="FO681348">
    <property type="protein sequence ID" value="CCV66065.1"/>
    <property type="molecule type" value="Genomic_DNA"/>
</dbReference>
<proteinExistence type="inferred from homology"/>
<evidence type="ECO:0000313" key="17">
    <source>
        <dbReference type="Proteomes" id="UP000032737"/>
    </source>
</evidence>
<feature type="binding site" evidence="9 12">
    <location>
        <position position="336"/>
    </location>
    <ligand>
        <name>substrate</name>
    </ligand>
</feature>
<dbReference type="GO" id="GO:0004619">
    <property type="term" value="F:phosphoglycerate mutase activity"/>
    <property type="evidence" value="ECO:0007669"/>
    <property type="project" value="UniProtKB-UniRule"/>
</dbReference>
<gene>
    <name evidence="9 16" type="primary">gpmI</name>
    <name evidence="16" type="ORF">BN85310440</name>
</gene>
<protein>
    <recommendedName>
        <fullName evidence="9 10">2,3-bisphosphoglycerate-independent phosphoglycerate mutase</fullName>
        <shortName evidence="9">BPG-independent PGAM</shortName>
        <shortName evidence="9">Phosphoglyceromutase</shortName>
        <shortName evidence="9">iPGM</shortName>
        <ecNumber evidence="9 10">5.4.2.12</ecNumber>
    </recommendedName>
</protein>
<comment type="pathway">
    <text evidence="3 9">Carbohydrate degradation; glycolysis; pyruvate from D-glyceraldehyde 3-phosphate: step 3/5.</text>
</comment>
<dbReference type="GO" id="GO:0006007">
    <property type="term" value="P:glucose catabolic process"/>
    <property type="evidence" value="ECO:0007669"/>
    <property type="project" value="InterPro"/>
</dbReference>
<evidence type="ECO:0000256" key="12">
    <source>
        <dbReference type="PIRSR" id="PIRSR001492-2"/>
    </source>
</evidence>
<feature type="binding site" evidence="9 13">
    <location>
        <position position="444"/>
    </location>
    <ligand>
        <name>Mn(2+)</name>
        <dbReference type="ChEBI" id="CHEBI:29035"/>
        <label>2</label>
    </ligand>
</feature>
<dbReference type="PANTHER" id="PTHR31637:SF0">
    <property type="entry name" value="2,3-BISPHOSPHOGLYCERATE-INDEPENDENT PHOSPHOGLYCERATE MUTASE"/>
    <property type="match status" value="1"/>
</dbReference>
<dbReference type="Pfam" id="PF01676">
    <property type="entry name" value="Metalloenzyme"/>
    <property type="match status" value="1"/>
</dbReference>
<keyword evidence="6 9" id="KW-0324">Glycolysis</keyword>
<comment type="function">
    <text evidence="2 9">Catalyzes the interconversion of 2-phosphoglycerate and 3-phosphoglycerate.</text>
</comment>
<comment type="cofactor">
    <cofactor evidence="9">
        <name>Mn(2+)</name>
        <dbReference type="ChEBI" id="CHEBI:29035"/>
    </cofactor>
    <text evidence="9">Binds 2 manganese ions per subunit.</text>
</comment>
<evidence type="ECO:0000256" key="13">
    <source>
        <dbReference type="PIRSR" id="PIRSR001492-3"/>
    </source>
</evidence>
<dbReference type="RefSeq" id="WP_030004927.1">
    <property type="nucleotide sequence ID" value="NC_022549.1"/>
</dbReference>
<keyword evidence="17" id="KW-1185">Reference proteome</keyword>
<sequence>MSKKRFSGLIILDGQGLAEASDSNSVTLANTPVLDKLLANYPNNTLEASGEAVGLPDGQMGNSEVGHLNLGAGRVVYQSLTRINVAIKDGSFYHNQAFLDAVNHVKKHNSKLHIFGLAGHGGVHSNSEHIKALLRFAQDQGVENKTFYHAFLDGRDTPQTSGLGYVKELIEAGAKISTVSGRYYAMDRDNNWDRLQKAYDAMTVGDAPLYDCPICGIEDSYQKGITDEFMLPFVVNKNGLVETNDAIIFANFRPDRAIRIATAFSNPEAVKDYYTEGKAHFDSSKGPKNIFFVSMMHYAYTVKGPIAFELNDLQNIYGEVIANAGLKQIRAAETEKYAHVTFFFDGGVERQLEGSNRILVESPKVPTYDLKPEMSAYELTEKVVEAIKTDEYDTMILNFANPDMVGHTGSIEATTKAVEAVDECLGKVLDAINSVGGVAIVLADHGNAEKMRDEFGNPHTAHTTNLVPVIITDKNYQLRSGGALCDVAPTLLELLETEKPKEMTGKSLIIK</sequence>
<dbReference type="PIRSF" id="PIRSF001492">
    <property type="entry name" value="IPGAM"/>
    <property type="match status" value="1"/>
</dbReference>
<dbReference type="InterPro" id="IPR036646">
    <property type="entry name" value="PGAM_B_sf"/>
</dbReference>
<feature type="binding site" evidence="9 12">
    <location>
        <begin position="253"/>
        <end position="256"/>
    </location>
    <ligand>
        <name>substrate</name>
    </ligand>
</feature>
<evidence type="ECO:0000313" key="16">
    <source>
        <dbReference type="EMBL" id="CCV66065.1"/>
    </source>
</evidence>
<feature type="domain" description="Metalloenzyme" evidence="14">
    <location>
        <begin position="9"/>
        <end position="498"/>
    </location>
</feature>
<evidence type="ECO:0000256" key="6">
    <source>
        <dbReference type="ARBA" id="ARBA00023152"/>
    </source>
</evidence>
<evidence type="ECO:0000259" key="14">
    <source>
        <dbReference type="Pfam" id="PF01676"/>
    </source>
</evidence>
<dbReference type="HAMAP" id="MF_01038">
    <property type="entry name" value="GpmI"/>
    <property type="match status" value="1"/>
</dbReference>
<feature type="binding site" evidence="9 13">
    <location>
        <position position="445"/>
    </location>
    <ligand>
        <name>Mn(2+)</name>
        <dbReference type="ChEBI" id="CHEBI:29035"/>
        <label>2</label>
    </ligand>
</feature>
<accession>U4KP08</accession>
<dbReference type="Gene3D" id="3.40.1450.10">
    <property type="entry name" value="BPG-independent phosphoglycerate mutase, domain B"/>
    <property type="match status" value="1"/>
</dbReference>
<feature type="binding site" evidence="9 13">
    <location>
        <position position="63"/>
    </location>
    <ligand>
        <name>Mn(2+)</name>
        <dbReference type="ChEBI" id="CHEBI:29035"/>
        <label>2</label>
    </ligand>
</feature>
<dbReference type="FunFam" id="3.40.1450.10:FF:000002">
    <property type="entry name" value="2,3-bisphosphoglycerate-independent phosphoglycerate mutase"/>
    <property type="match status" value="1"/>
</dbReference>
<keyword evidence="7 9" id="KW-0464">Manganese</keyword>